<reference evidence="2" key="1">
    <citation type="submission" date="2024-07" db="EMBL/GenBank/DDBJ databases">
        <title>Two chromosome-level genome assemblies of Korean endemic species Abeliophyllum distichum and Forsythia ovata (Oleaceae).</title>
        <authorList>
            <person name="Jang H."/>
        </authorList>
    </citation>
    <scope>NUCLEOTIDE SEQUENCE [LARGE SCALE GENOMIC DNA]</scope>
</reference>
<dbReference type="EMBL" id="JBFOLJ010000004">
    <property type="protein sequence ID" value="KAL2544692.1"/>
    <property type="molecule type" value="Genomic_DNA"/>
</dbReference>
<dbReference type="AlphaFoldDB" id="A0ABD1W4V8"/>
<name>A0ABD1W4V8_9LAMI</name>
<keyword evidence="2" id="KW-1185">Reference proteome</keyword>
<gene>
    <name evidence="1" type="ORF">Fot_13925</name>
</gene>
<accession>A0ABD1W4V8</accession>
<organism evidence="1 2">
    <name type="scientific">Forsythia ovata</name>
    <dbReference type="NCBI Taxonomy" id="205694"/>
    <lineage>
        <taxon>Eukaryota</taxon>
        <taxon>Viridiplantae</taxon>
        <taxon>Streptophyta</taxon>
        <taxon>Embryophyta</taxon>
        <taxon>Tracheophyta</taxon>
        <taxon>Spermatophyta</taxon>
        <taxon>Magnoliopsida</taxon>
        <taxon>eudicotyledons</taxon>
        <taxon>Gunneridae</taxon>
        <taxon>Pentapetalae</taxon>
        <taxon>asterids</taxon>
        <taxon>lamiids</taxon>
        <taxon>Lamiales</taxon>
        <taxon>Oleaceae</taxon>
        <taxon>Forsythieae</taxon>
        <taxon>Forsythia</taxon>
    </lineage>
</organism>
<protein>
    <submittedName>
        <fullName evidence="1">Uncharacterized protein</fullName>
    </submittedName>
</protein>
<sequence length="115" mass="13174">MSLTGWYLREQHQYESSSFVFLSIGYVKRMSPSQLVTLRTEFQNGGGSQSNENAASNLRTEFQNQDHNTLLMPSDSFESRISRSFSKTGAEDCALRNTFLTNFHLQMTLKTHKLL</sequence>
<dbReference type="Proteomes" id="UP001604277">
    <property type="component" value="Unassembled WGS sequence"/>
</dbReference>
<evidence type="ECO:0000313" key="1">
    <source>
        <dbReference type="EMBL" id="KAL2544692.1"/>
    </source>
</evidence>
<proteinExistence type="predicted"/>
<evidence type="ECO:0000313" key="2">
    <source>
        <dbReference type="Proteomes" id="UP001604277"/>
    </source>
</evidence>
<comment type="caution">
    <text evidence="1">The sequence shown here is derived from an EMBL/GenBank/DDBJ whole genome shotgun (WGS) entry which is preliminary data.</text>
</comment>